<proteinExistence type="predicted"/>
<evidence type="ECO:0000313" key="1">
    <source>
        <dbReference type="EMBL" id="MEW2366642.1"/>
    </source>
</evidence>
<comment type="caution">
    <text evidence="1">The sequence shown here is derived from an EMBL/GenBank/DDBJ whole genome shotgun (WGS) entry which is preliminary data.</text>
</comment>
<dbReference type="RefSeq" id="WP_359783087.1">
    <property type="nucleotide sequence ID" value="NZ_JBEYRR010000013.1"/>
</dbReference>
<dbReference type="EMBL" id="JBEYRS010000018">
    <property type="protein sequence ID" value="MEW2366642.1"/>
    <property type="molecule type" value="Genomic_DNA"/>
</dbReference>
<accession>A0ABV3M4K3</accession>
<sequence length="141" mass="15429">MKGDNIVTIKRVRYETPVRPVDVDLMVRKVNEDSSVLVSAVGEPPDFVDGDPALELDGAIAPMRASIRIDRPCGSPRYEHGFTELLFVVKVDQRGGLLDEVRLDYVVDGYPGQYTLELDSRIVLCGDAIGVDAGKAYCADT</sequence>
<keyword evidence="2" id="KW-1185">Reference proteome</keyword>
<protein>
    <submittedName>
        <fullName evidence="1">Uncharacterized protein</fullName>
    </submittedName>
</protein>
<name>A0ABV3M4K3_9ACTN</name>
<evidence type="ECO:0000313" key="2">
    <source>
        <dbReference type="Proteomes" id="UP001553843"/>
    </source>
</evidence>
<reference evidence="1 2" key="1">
    <citation type="submission" date="2024-06" db="EMBL/GenBank/DDBJ databases">
        <title>The Natural Products Discovery Center: Release of the First 8490 Sequenced Strains for Exploring Actinobacteria Biosynthetic Diversity.</title>
        <authorList>
            <person name="Kalkreuter E."/>
            <person name="Kautsar S.A."/>
            <person name="Yang D."/>
            <person name="Bader C.D."/>
            <person name="Teijaro C.N."/>
            <person name="Fluegel L."/>
            <person name="Davis C.M."/>
            <person name="Simpson J.R."/>
            <person name="Lauterbach L."/>
            <person name="Steele A.D."/>
            <person name="Gui C."/>
            <person name="Meng S."/>
            <person name="Li G."/>
            <person name="Viehrig K."/>
            <person name="Ye F."/>
            <person name="Su P."/>
            <person name="Kiefer A.F."/>
            <person name="Nichols A."/>
            <person name="Cepeda A.J."/>
            <person name="Yan W."/>
            <person name="Fan B."/>
            <person name="Jiang Y."/>
            <person name="Adhikari A."/>
            <person name="Zheng C.-J."/>
            <person name="Schuster L."/>
            <person name="Cowan T.M."/>
            <person name="Smanski M.J."/>
            <person name="Chevrette M.G."/>
            <person name="De Carvalho L.P.S."/>
            <person name="Shen B."/>
        </authorList>
    </citation>
    <scope>NUCLEOTIDE SEQUENCE [LARGE SCALE GENOMIC DNA]</scope>
    <source>
        <strain evidence="1 2">NPDC047833</strain>
    </source>
</reference>
<gene>
    <name evidence="1" type="ORF">AB0887_32420</name>
</gene>
<organism evidence="1 2">
    <name type="scientific">Streptomyces huasconensis</name>
    <dbReference type="NCBI Taxonomy" id="1854574"/>
    <lineage>
        <taxon>Bacteria</taxon>
        <taxon>Bacillati</taxon>
        <taxon>Actinomycetota</taxon>
        <taxon>Actinomycetes</taxon>
        <taxon>Kitasatosporales</taxon>
        <taxon>Streptomycetaceae</taxon>
        <taxon>Streptomyces</taxon>
    </lineage>
</organism>
<dbReference type="Proteomes" id="UP001553843">
    <property type="component" value="Unassembled WGS sequence"/>
</dbReference>